<dbReference type="GO" id="GO:0017038">
    <property type="term" value="P:protein import"/>
    <property type="evidence" value="ECO:0007669"/>
    <property type="project" value="TreeGrafter"/>
</dbReference>
<keyword evidence="5 8" id="KW-0653">Protein transport</keyword>
<keyword evidence="7 9" id="KW-0472">Membrane</keyword>
<evidence type="ECO:0000256" key="6">
    <source>
        <dbReference type="ARBA" id="ARBA00022989"/>
    </source>
</evidence>
<keyword evidence="3" id="KW-1003">Cell membrane</keyword>
<dbReference type="AlphaFoldDB" id="A0A1F5REK5"/>
<dbReference type="InterPro" id="IPR050790">
    <property type="entry name" value="ExbB/TolQ_transport"/>
</dbReference>
<evidence type="ECO:0000313" key="12">
    <source>
        <dbReference type="Proteomes" id="UP000177230"/>
    </source>
</evidence>
<protein>
    <recommendedName>
        <fullName evidence="10">MotA/TolQ/ExbB proton channel domain-containing protein</fullName>
    </recommendedName>
</protein>
<keyword evidence="6 9" id="KW-1133">Transmembrane helix</keyword>
<evidence type="ECO:0000256" key="9">
    <source>
        <dbReference type="SAM" id="Phobius"/>
    </source>
</evidence>
<feature type="domain" description="MotA/TolQ/ExbB proton channel" evidence="10">
    <location>
        <begin position="116"/>
        <end position="235"/>
    </location>
</feature>
<feature type="transmembrane region" description="Helical" evidence="9">
    <location>
        <begin position="47"/>
        <end position="70"/>
    </location>
</feature>
<comment type="similarity">
    <text evidence="8">Belongs to the exbB/tolQ family.</text>
</comment>
<reference evidence="11 12" key="1">
    <citation type="journal article" date="2016" name="Nat. Commun.">
        <title>Thousands of microbial genomes shed light on interconnected biogeochemical processes in an aquifer system.</title>
        <authorList>
            <person name="Anantharaman K."/>
            <person name="Brown C.T."/>
            <person name="Hug L.A."/>
            <person name="Sharon I."/>
            <person name="Castelle C.J."/>
            <person name="Probst A.J."/>
            <person name="Thomas B.C."/>
            <person name="Singh A."/>
            <person name="Wilkins M.J."/>
            <person name="Karaoz U."/>
            <person name="Brodie E.L."/>
            <person name="Williams K.H."/>
            <person name="Hubbard S.S."/>
            <person name="Banfield J.F."/>
        </authorList>
    </citation>
    <scope>NUCLEOTIDE SEQUENCE [LARGE SCALE GENOMIC DNA]</scope>
</reference>
<evidence type="ECO:0000256" key="3">
    <source>
        <dbReference type="ARBA" id="ARBA00022475"/>
    </source>
</evidence>
<feature type="transmembrane region" description="Helical" evidence="9">
    <location>
        <begin position="162"/>
        <end position="189"/>
    </location>
</feature>
<name>A0A1F5REK5_9BACT</name>
<dbReference type="InterPro" id="IPR002898">
    <property type="entry name" value="MotA_ExbB_proton_chnl"/>
</dbReference>
<feature type="transmembrane region" description="Helical" evidence="9">
    <location>
        <begin position="22"/>
        <end position="41"/>
    </location>
</feature>
<feature type="transmembrane region" description="Helical" evidence="9">
    <location>
        <begin position="209"/>
        <end position="230"/>
    </location>
</feature>
<dbReference type="Pfam" id="PF01618">
    <property type="entry name" value="MotA_ExbB"/>
    <property type="match status" value="1"/>
</dbReference>
<dbReference type="EMBL" id="MFFM01000030">
    <property type="protein sequence ID" value="OGF12834.1"/>
    <property type="molecule type" value="Genomic_DNA"/>
</dbReference>
<evidence type="ECO:0000313" key="11">
    <source>
        <dbReference type="EMBL" id="OGF12834.1"/>
    </source>
</evidence>
<keyword evidence="2 8" id="KW-0813">Transport</keyword>
<evidence type="ECO:0000256" key="5">
    <source>
        <dbReference type="ARBA" id="ARBA00022927"/>
    </source>
</evidence>
<accession>A0A1F5REK5</accession>
<evidence type="ECO:0000259" key="10">
    <source>
        <dbReference type="Pfam" id="PF01618"/>
    </source>
</evidence>
<proteinExistence type="inferred from homology"/>
<evidence type="ECO:0000256" key="4">
    <source>
        <dbReference type="ARBA" id="ARBA00022692"/>
    </source>
</evidence>
<dbReference type="PANTHER" id="PTHR30625:SF15">
    <property type="entry name" value="BIOPOLYMER TRANSPORT PROTEIN EXBB"/>
    <property type="match status" value="1"/>
</dbReference>
<sequence length="257" mass="27446">MGVVPAIVAAGLGIALARTKKIGLVTLILYVIGLAVSFVIYKTLPEYIQAGGPVVIILVFLLVLLFTYIIERSLTIGRARGAKNLTVFMEEFRELLRAGNVTGAIAACNAQRGSTANVLRAGLEKYLALQNENLTPDKKSAELLRAIEEANMLETPLLERNLIMLTTIASIGTMVGLLGTTLGMIRAFQAMAHAGAPDASELARGISEALINTAGGLFNGIGGIVANNYFMNKVSLFQFGTDEAIYEMQQLLTIGEK</sequence>
<comment type="subcellular location">
    <subcellularLocation>
        <location evidence="1">Cell membrane</location>
        <topology evidence="1">Multi-pass membrane protein</topology>
    </subcellularLocation>
    <subcellularLocation>
        <location evidence="8">Membrane</location>
        <topology evidence="8">Multi-pass membrane protein</topology>
    </subcellularLocation>
</comment>
<comment type="caution">
    <text evidence="11">The sequence shown here is derived from an EMBL/GenBank/DDBJ whole genome shotgun (WGS) entry which is preliminary data.</text>
</comment>
<dbReference type="PANTHER" id="PTHR30625">
    <property type="entry name" value="PROTEIN TOLQ"/>
    <property type="match status" value="1"/>
</dbReference>
<evidence type="ECO:0000256" key="1">
    <source>
        <dbReference type="ARBA" id="ARBA00004651"/>
    </source>
</evidence>
<organism evidence="11 12">
    <name type="scientific">Candidatus Edwardsbacteria bacterium GWF2_54_11</name>
    <dbReference type="NCBI Taxonomy" id="1817851"/>
    <lineage>
        <taxon>Bacteria</taxon>
        <taxon>Candidatus Edwardsiibacteriota</taxon>
    </lineage>
</organism>
<evidence type="ECO:0000256" key="2">
    <source>
        <dbReference type="ARBA" id="ARBA00022448"/>
    </source>
</evidence>
<dbReference type="GO" id="GO:0005886">
    <property type="term" value="C:plasma membrane"/>
    <property type="evidence" value="ECO:0007669"/>
    <property type="project" value="UniProtKB-SubCell"/>
</dbReference>
<dbReference type="Proteomes" id="UP000177230">
    <property type="component" value="Unassembled WGS sequence"/>
</dbReference>
<evidence type="ECO:0000256" key="8">
    <source>
        <dbReference type="RuleBase" id="RU004057"/>
    </source>
</evidence>
<gene>
    <name evidence="11" type="ORF">A2024_12215</name>
</gene>
<evidence type="ECO:0000256" key="7">
    <source>
        <dbReference type="ARBA" id="ARBA00023136"/>
    </source>
</evidence>
<keyword evidence="4 9" id="KW-0812">Transmembrane</keyword>